<evidence type="ECO:0000256" key="2">
    <source>
        <dbReference type="ARBA" id="ARBA00022473"/>
    </source>
</evidence>
<dbReference type="OrthoDB" id="6159439at2759"/>
<keyword evidence="5" id="KW-0539">Nucleus</keyword>
<dbReference type="GO" id="GO:0000981">
    <property type="term" value="F:DNA-binding transcription factor activity, RNA polymerase II-specific"/>
    <property type="evidence" value="ECO:0007669"/>
    <property type="project" value="TreeGrafter"/>
</dbReference>
<evidence type="ECO:0000256" key="6">
    <source>
        <dbReference type="SAM" id="MobiDB-lite"/>
    </source>
</evidence>
<feature type="region of interest" description="Disordered" evidence="6">
    <location>
        <begin position="70"/>
        <end position="154"/>
    </location>
</feature>
<dbReference type="PANTHER" id="PTHR45664:SF13">
    <property type="entry name" value="HOMEOBOX PROTEIN HOX-A3"/>
    <property type="match status" value="1"/>
</dbReference>
<evidence type="ECO:0000313" key="8">
    <source>
        <dbReference type="EMBL" id="KAG7316858.1"/>
    </source>
</evidence>
<dbReference type="PANTHER" id="PTHR45664">
    <property type="entry name" value="PROTEIN ZERKNUELLT 1-RELATED"/>
    <property type="match status" value="1"/>
</dbReference>
<dbReference type="GO" id="GO:0005634">
    <property type="term" value="C:nucleus"/>
    <property type="evidence" value="ECO:0007669"/>
    <property type="project" value="UniProtKB-SubCell"/>
</dbReference>
<dbReference type="Pfam" id="PF13293">
    <property type="entry name" value="DUF4074"/>
    <property type="match status" value="1"/>
</dbReference>
<name>A0A9D3N8Q7_9TELE</name>
<evidence type="ECO:0000313" key="9">
    <source>
        <dbReference type="Proteomes" id="UP000824219"/>
    </source>
</evidence>
<gene>
    <name evidence="8" type="ORF">KOW79_019156</name>
</gene>
<protein>
    <recommendedName>
        <fullName evidence="7">DUF4074 domain-containing protein</fullName>
    </recommendedName>
</protein>
<keyword evidence="3" id="KW-0238">DNA-binding</keyword>
<keyword evidence="4" id="KW-0371">Homeobox</keyword>
<dbReference type="GO" id="GO:0000978">
    <property type="term" value="F:RNA polymerase II cis-regulatory region sequence-specific DNA binding"/>
    <property type="evidence" value="ECO:0007669"/>
    <property type="project" value="TreeGrafter"/>
</dbReference>
<dbReference type="Proteomes" id="UP000824219">
    <property type="component" value="Linkage Group LG24"/>
</dbReference>
<evidence type="ECO:0000256" key="3">
    <source>
        <dbReference type="ARBA" id="ARBA00023125"/>
    </source>
</evidence>
<dbReference type="EMBL" id="JAHKSW010000024">
    <property type="protein sequence ID" value="KAG7316858.1"/>
    <property type="molecule type" value="Genomic_DNA"/>
</dbReference>
<evidence type="ECO:0000256" key="4">
    <source>
        <dbReference type="ARBA" id="ARBA00023155"/>
    </source>
</evidence>
<comment type="subcellular location">
    <subcellularLocation>
        <location evidence="1">Nucleus</location>
    </subcellularLocation>
</comment>
<dbReference type="GO" id="GO:0009952">
    <property type="term" value="P:anterior/posterior pattern specification"/>
    <property type="evidence" value="ECO:0007669"/>
    <property type="project" value="TreeGrafter"/>
</dbReference>
<dbReference type="PROSITE" id="PS00032">
    <property type="entry name" value="ANTENNAPEDIA"/>
    <property type="match status" value="1"/>
</dbReference>
<sequence length="269" mass="29481">MQKAIYCEGLAIYSGYSKQSPNELVYDANQQNYFSALHVESDDQRQACSMQCPAASSTLHSVEGCSQNKGIQDTVGGNDRLSPKNLAKNPNNGQNIKNGAHSSLTSATRKQIFPWMKESRQNTKQKSSRPITSPDSCSGDKSPSDSHASKRARTAYTSTQLTYLGTRSATPECDMHHFQDNSQMGVQTQGSNEYVGANGTYVDSIGSTGSSIYDLPQLPEAAHGNIDYNTAISMGINHHEGALEPAQYTYSDFTPHHTTLREEFKMHLN</sequence>
<evidence type="ECO:0000256" key="5">
    <source>
        <dbReference type="ARBA" id="ARBA00023242"/>
    </source>
</evidence>
<reference evidence="8 9" key="1">
    <citation type="submission" date="2021-06" db="EMBL/GenBank/DDBJ databases">
        <title>Chromosome-level genome assembly of the red-tail catfish (Hemibagrus wyckioides).</title>
        <authorList>
            <person name="Shao F."/>
        </authorList>
    </citation>
    <scope>NUCLEOTIDE SEQUENCE [LARGE SCALE GENOMIC DNA]</scope>
    <source>
        <strain evidence="8">EC202008001</strain>
        <tissue evidence="8">Blood</tissue>
    </source>
</reference>
<dbReference type="InterPro" id="IPR025281">
    <property type="entry name" value="DUF4074"/>
</dbReference>
<dbReference type="InterPro" id="IPR001827">
    <property type="entry name" value="Homeobox_Antennapedia_CS"/>
</dbReference>
<evidence type="ECO:0000256" key="1">
    <source>
        <dbReference type="ARBA" id="ARBA00004123"/>
    </source>
</evidence>
<dbReference type="AlphaFoldDB" id="A0A9D3N8Q7"/>
<accession>A0A9D3N8Q7</accession>
<proteinExistence type="predicted"/>
<feature type="domain" description="DUF4074" evidence="7">
    <location>
        <begin position="208"/>
        <end position="259"/>
    </location>
</feature>
<evidence type="ECO:0000259" key="7">
    <source>
        <dbReference type="Pfam" id="PF13293"/>
    </source>
</evidence>
<comment type="caution">
    <text evidence="8">The sequence shown here is derived from an EMBL/GenBank/DDBJ whole genome shotgun (WGS) entry which is preliminary data.</text>
</comment>
<feature type="compositionally biased region" description="Polar residues" evidence="6">
    <location>
        <begin position="122"/>
        <end position="141"/>
    </location>
</feature>
<dbReference type="GO" id="GO:0048704">
    <property type="term" value="P:embryonic skeletal system morphogenesis"/>
    <property type="evidence" value="ECO:0007669"/>
    <property type="project" value="TreeGrafter"/>
</dbReference>
<feature type="compositionally biased region" description="Polar residues" evidence="6">
    <location>
        <begin position="88"/>
        <end position="109"/>
    </location>
</feature>
<organism evidence="8 9">
    <name type="scientific">Hemibagrus wyckioides</name>
    <dbReference type="NCBI Taxonomy" id="337641"/>
    <lineage>
        <taxon>Eukaryota</taxon>
        <taxon>Metazoa</taxon>
        <taxon>Chordata</taxon>
        <taxon>Craniata</taxon>
        <taxon>Vertebrata</taxon>
        <taxon>Euteleostomi</taxon>
        <taxon>Actinopterygii</taxon>
        <taxon>Neopterygii</taxon>
        <taxon>Teleostei</taxon>
        <taxon>Ostariophysi</taxon>
        <taxon>Siluriformes</taxon>
        <taxon>Bagridae</taxon>
        <taxon>Hemibagrus</taxon>
    </lineage>
</organism>
<keyword evidence="2" id="KW-0217">Developmental protein</keyword>
<keyword evidence="9" id="KW-1185">Reference proteome</keyword>